<feature type="transmembrane region" description="Helical" evidence="1">
    <location>
        <begin position="144"/>
        <end position="163"/>
    </location>
</feature>
<gene>
    <name evidence="2" type="ORF">EAS61_36950</name>
</gene>
<accession>A0A4Q0Q9I5</accession>
<keyword evidence="1" id="KW-0812">Transmembrane</keyword>
<feature type="transmembrane region" description="Helical" evidence="1">
    <location>
        <begin position="71"/>
        <end position="88"/>
    </location>
</feature>
<feature type="transmembrane region" description="Helical" evidence="1">
    <location>
        <begin position="175"/>
        <end position="195"/>
    </location>
</feature>
<dbReference type="Proteomes" id="UP000290174">
    <property type="component" value="Unassembled WGS sequence"/>
</dbReference>
<protein>
    <recommendedName>
        <fullName evidence="4">Lipopolysaccharide biosynthesis protein</fullName>
    </recommendedName>
</protein>
<feature type="transmembrane region" description="Helical" evidence="1">
    <location>
        <begin position="29"/>
        <end position="51"/>
    </location>
</feature>
<comment type="caution">
    <text evidence="2">The sequence shown here is derived from an EMBL/GenBank/DDBJ whole genome shotgun (WGS) entry which is preliminary data.</text>
</comment>
<keyword evidence="1" id="KW-0472">Membrane</keyword>
<organism evidence="2 3">
    <name type="scientific">Bradyrhizobium zhanjiangense</name>
    <dbReference type="NCBI Taxonomy" id="1325107"/>
    <lineage>
        <taxon>Bacteria</taxon>
        <taxon>Pseudomonadati</taxon>
        <taxon>Pseudomonadota</taxon>
        <taxon>Alphaproteobacteria</taxon>
        <taxon>Hyphomicrobiales</taxon>
        <taxon>Nitrobacteraceae</taxon>
        <taxon>Bradyrhizobium</taxon>
    </lineage>
</organism>
<keyword evidence="1" id="KW-1133">Transmembrane helix</keyword>
<evidence type="ECO:0008006" key="4">
    <source>
        <dbReference type="Google" id="ProtNLM"/>
    </source>
</evidence>
<dbReference type="EMBL" id="RKMK01000061">
    <property type="protein sequence ID" value="RXG85173.1"/>
    <property type="molecule type" value="Genomic_DNA"/>
</dbReference>
<evidence type="ECO:0000256" key="1">
    <source>
        <dbReference type="SAM" id="Phobius"/>
    </source>
</evidence>
<evidence type="ECO:0000313" key="2">
    <source>
        <dbReference type="EMBL" id="RXG85173.1"/>
    </source>
</evidence>
<feature type="transmembrane region" description="Helical" evidence="1">
    <location>
        <begin position="109"/>
        <end position="132"/>
    </location>
</feature>
<reference evidence="2 3" key="1">
    <citation type="submission" date="2018-11" db="EMBL/GenBank/DDBJ databases">
        <title>Bradyrhizobium sp. nov., isolated from effective nodules of peanut in China.</title>
        <authorList>
            <person name="Li Y."/>
        </authorList>
    </citation>
    <scope>NUCLEOTIDE SEQUENCE [LARGE SCALE GENOMIC DNA]</scope>
    <source>
        <strain evidence="2 3">CCBAU 51770</strain>
    </source>
</reference>
<proteinExistence type="predicted"/>
<feature type="transmembrane region" description="Helical" evidence="1">
    <location>
        <begin position="201"/>
        <end position="221"/>
    </location>
</feature>
<name>A0A4Q0Q9I5_9BRAD</name>
<dbReference type="AlphaFoldDB" id="A0A4Q0Q9I5"/>
<sequence>MLLSGGLHKDFRHVGSSLVSFLKRSGKTIFLFSVLSFCTSLAFQSGLWLLQRQLLAHGGAVEGAVFALGNQFYNVVLFLPGIFAPLLLRRLSIVRVEREQIGELLRAGGAAICVAALGTVIFAEVGPFILLMLPEKYRVGPEPLTLAVAAGAIMLAKAPFSVFFQARVSASAEFFASLAATAILVLGAFVPAVVMDAVGSLWLRVFAHFVLFAVVFGVFVARWRFSSTKLS</sequence>
<evidence type="ECO:0000313" key="3">
    <source>
        <dbReference type="Proteomes" id="UP000290174"/>
    </source>
</evidence>